<dbReference type="Gene3D" id="1.10.150.20">
    <property type="entry name" value="5' to 3' exonuclease, C-terminal subdomain"/>
    <property type="match status" value="1"/>
</dbReference>
<dbReference type="FunFam" id="3.30.420.390:FF:000002">
    <property type="entry name" value="DNA polymerase gamma, catalytic subunit"/>
    <property type="match status" value="1"/>
</dbReference>
<evidence type="ECO:0000256" key="3">
    <source>
        <dbReference type="ARBA" id="ARBA00007705"/>
    </source>
</evidence>
<dbReference type="Pfam" id="PF00476">
    <property type="entry name" value="DNA_pol_A"/>
    <property type="match status" value="1"/>
</dbReference>
<accession>A0AAV6VXZ9</accession>
<dbReference type="SUPFAM" id="SSF56672">
    <property type="entry name" value="DNA/RNA polymerases"/>
    <property type="match status" value="1"/>
</dbReference>
<dbReference type="PANTHER" id="PTHR10267:SF0">
    <property type="entry name" value="DNA POLYMERASE SUBUNIT GAMMA-1"/>
    <property type="match status" value="1"/>
</dbReference>
<dbReference type="InterPro" id="IPR047580">
    <property type="entry name" value="POLG_palm_dom"/>
</dbReference>
<comment type="caution">
    <text evidence="17">The sequence shown here is derived from an EMBL/GenBank/DDBJ whole genome shotgun (WGS) entry which is preliminary data.</text>
</comment>
<dbReference type="InterPro" id="IPR041336">
    <property type="entry name" value="DNApol_Exo"/>
</dbReference>
<dbReference type="SMART" id="SM00482">
    <property type="entry name" value="POLAc"/>
    <property type="match status" value="1"/>
</dbReference>
<evidence type="ECO:0000256" key="11">
    <source>
        <dbReference type="ARBA" id="ARBA00023125"/>
    </source>
</evidence>
<evidence type="ECO:0000256" key="13">
    <source>
        <dbReference type="ARBA" id="ARBA00023271"/>
    </source>
</evidence>
<protein>
    <recommendedName>
        <fullName evidence="5">DNA polymerase subunit gamma-1</fullName>
        <ecNumber evidence="4">2.7.7.7</ecNumber>
    </recommendedName>
    <alternativeName>
        <fullName evidence="14">Mitochondrial DNA polymerase catalytic subunit</fullName>
    </alternativeName>
</protein>
<dbReference type="GO" id="GO:0006264">
    <property type="term" value="P:mitochondrial DNA replication"/>
    <property type="evidence" value="ECO:0007669"/>
    <property type="project" value="InterPro"/>
</dbReference>
<dbReference type="Gene3D" id="3.30.420.390">
    <property type="match status" value="2"/>
</dbReference>
<evidence type="ECO:0000256" key="9">
    <source>
        <dbReference type="ARBA" id="ARBA00022842"/>
    </source>
</evidence>
<evidence type="ECO:0000256" key="6">
    <source>
        <dbReference type="ARBA" id="ARBA00022679"/>
    </source>
</evidence>
<dbReference type="GO" id="GO:0005760">
    <property type="term" value="C:gamma DNA polymerase complex"/>
    <property type="evidence" value="ECO:0007669"/>
    <property type="project" value="InterPro"/>
</dbReference>
<dbReference type="InterPro" id="IPR043502">
    <property type="entry name" value="DNA/RNA_pol_sf"/>
</dbReference>
<keyword evidence="11" id="KW-0238">DNA-binding</keyword>
<dbReference type="GO" id="GO:0003887">
    <property type="term" value="F:DNA-directed DNA polymerase activity"/>
    <property type="evidence" value="ECO:0007669"/>
    <property type="project" value="UniProtKB-KW"/>
</dbReference>
<evidence type="ECO:0000256" key="12">
    <source>
        <dbReference type="ARBA" id="ARBA00023128"/>
    </source>
</evidence>
<feature type="region of interest" description="Disordered" evidence="15">
    <location>
        <begin position="417"/>
        <end position="448"/>
    </location>
</feature>
<dbReference type="GO" id="GO:0042645">
    <property type="term" value="C:mitochondrial nucleoid"/>
    <property type="evidence" value="ECO:0007669"/>
    <property type="project" value="UniProtKB-SubCell"/>
</dbReference>
<gene>
    <name evidence="17" type="ORF">JTE90_002733</name>
</gene>
<dbReference type="PRINTS" id="PR00867">
    <property type="entry name" value="DNAPOLG"/>
</dbReference>
<dbReference type="EC" id="2.7.7.7" evidence="4"/>
<dbReference type="Pfam" id="PF18136">
    <property type="entry name" value="DNApol_Exo"/>
    <property type="match status" value="1"/>
</dbReference>
<evidence type="ECO:0000256" key="5">
    <source>
        <dbReference type="ARBA" id="ARBA00015350"/>
    </source>
</evidence>
<comment type="similarity">
    <text evidence="3">Belongs to the DNA polymerase type-A family.</text>
</comment>
<sequence length="1088" mass="123977">MINSNLHRQIFGSKPERVCDESTLNQVISHLRQHNLWNAKTSTLPDVDFKLPPLHKSGVVEHFNDIATELLKDYKTLLVELAHCELPPTPKTWKFHPGWMQYEGSNEPKSVDFPEEEALVFDVEVCMQEGNYPTLATAVSKNHWYLWCSERLTEDHFNWSNKVTLSDLIPLETTKDDIKPATNKSWVPRVVIGHNVAFDRTFIKEQYFLEKTKTLFLDTMSLHMCVSGLTGMQRAMSLASKKSTSDNSRPDISIGWSYLSSLNNLADVYSLYCDGKINKAQREIFVSGSLADVKDNFQEAATYCAQDTWATFNILKKILPLYFERFPHPVTLYGLLEMSSAYLPINQNWERYLQEAQSTYDDLQKELKLSLVHLANDACSLLQNDSFKEDPWLWDLNWSVQNVKFLKKVKEPTKKKKRKAKVSEISSENEQSKEASIDPEVLEPSKNKQPLITDPSLRLVYDTASSLRKLRPFLPGYPTWYRELCDKSNMDSRPNWEPGPYLISSQMRCVPKLMRMTWDGYPLHYDDKHGWGYLVPDEITTDNSDSNGFPLKSFLQLFNPKQGEPSKNEMPTDSMWPLIQEPKENPAEESALWRKVLKNRKISKLNNDAQLGTGPHDIGIKGCLFYRLPHKDGVQKQVGNPLSKDFLSKVEDNTLATLSKEQADRVLLLSKNLSYWKNSHSRIVSQMVVWLNNEELPESVKCNENYDKSGSYGAILPRLVPAGTVTRRAVEPTWLTASNAYEDRLGSELKAMIQAPPGYHFVGADVDSQELWLAAILGDSKFVGMHGCTAFGWMTLQGKKSAGTDMHSKTAASVGVTRDQAKVLNYARIYGAGKTFTQRLIMQFNHRLTSEEAKSKVKKIYSETKGIQKHFVSDDEIDKEGFIFTPGSHRRIWLNGSESHMFNKLEEIALSPTPRTPALECRISRALEPKAVDSNFMTSRINWVVQSSAVDFLHLMLVCMKWLFNEFQIQGRFAISIHDEVRYLVKSEDRYKAALALQITNLLTRSFFTSKLNINDLPQSVAFFSAVDIDTALRKEVNMDSKTPSNPHGLEKGYGIPPGEALDIFDILKKTNAEKFTCENPPEKNKTS</sequence>
<keyword evidence="12" id="KW-0496">Mitochondrion</keyword>
<proteinExistence type="inferred from homology"/>
<keyword evidence="6" id="KW-0808">Transferase</keyword>
<evidence type="ECO:0000313" key="18">
    <source>
        <dbReference type="Proteomes" id="UP000827092"/>
    </source>
</evidence>
<keyword evidence="13" id="KW-1135">Mitochondrion nucleoid</keyword>
<evidence type="ECO:0000256" key="8">
    <source>
        <dbReference type="ARBA" id="ARBA00022705"/>
    </source>
</evidence>
<dbReference type="CDD" id="cd08641">
    <property type="entry name" value="DNA_pol_gammaA"/>
    <property type="match status" value="1"/>
</dbReference>
<dbReference type="InterPro" id="IPR012337">
    <property type="entry name" value="RNaseH-like_sf"/>
</dbReference>
<name>A0AAV6VXZ9_9ARAC</name>
<evidence type="ECO:0000256" key="4">
    <source>
        <dbReference type="ARBA" id="ARBA00012417"/>
    </source>
</evidence>
<keyword evidence="9" id="KW-0460">Magnesium</keyword>
<keyword evidence="7" id="KW-0548">Nucleotidyltransferase</keyword>
<evidence type="ECO:0000256" key="14">
    <source>
        <dbReference type="ARBA" id="ARBA00031966"/>
    </source>
</evidence>
<dbReference type="EMBL" id="JAFNEN010000009">
    <property type="protein sequence ID" value="KAG8201058.1"/>
    <property type="molecule type" value="Genomic_DNA"/>
</dbReference>
<keyword evidence="18" id="KW-1185">Reference proteome</keyword>
<reference evidence="17 18" key="1">
    <citation type="journal article" date="2022" name="Nat. Ecol. Evol.">
        <title>A masculinizing supergene underlies an exaggerated male reproductive morph in a spider.</title>
        <authorList>
            <person name="Hendrickx F."/>
            <person name="De Corte Z."/>
            <person name="Sonet G."/>
            <person name="Van Belleghem S.M."/>
            <person name="Kostlbacher S."/>
            <person name="Vangestel C."/>
        </authorList>
    </citation>
    <scope>NUCLEOTIDE SEQUENCE [LARGE SCALE GENOMIC DNA]</scope>
    <source>
        <strain evidence="17">W744_W776</strain>
    </source>
</reference>
<dbReference type="InterPro" id="IPR001098">
    <property type="entry name" value="DNA-dir_DNA_pol_A_palm_dom"/>
</dbReference>
<dbReference type="Gene3D" id="3.30.70.370">
    <property type="match status" value="1"/>
</dbReference>
<dbReference type="SUPFAM" id="SSF53098">
    <property type="entry name" value="Ribonuclease H-like"/>
    <property type="match status" value="1"/>
</dbReference>
<evidence type="ECO:0000256" key="10">
    <source>
        <dbReference type="ARBA" id="ARBA00022932"/>
    </source>
</evidence>
<dbReference type="InterPro" id="IPR002297">
    <property type="entry name" value="DNA-dir_DNA_pol_A_mt"/>
</dbReference>
<evidence type="ECO:0000313" key="17">
    <source>
        <dbReference type="EMBL" id="KAG8201058.1"/>
    </source>
</evidence>
<evidence type="ECO:0000256" key="7">
    <source>
        <dbReference type="ARBA" id="ARBA00022695"/>
    </source>
</evidence>
<dbReference type="GO" id="GO:0008408">
    <property type="term" value="F:3'-5' exonuclease activity"/>
    <property type="evidence" value="ECO:0007669"/>
    <property type="project" value="TreeGrafter"/>
</dbReference>
<evidence type="ECO:0000256" key="15">
    <source>
        <dbReference type="SAM" id="MobiDB-lite"/>
    </source>
</evidence>
<keyword evidence="8" id="KW-0235">DNA replication</keyword>
<evidence type="ECO:0000259" key="16">
    <source>
        <dbReference type="SMART" id="SM00482"/>
    </source>
</evidence>
<dbReference type="AlphaFoldDB" id="A0AAV6VXZ9"/>
<dbReference type="GO" id="GO:0003677">
    <property type="term" value="F:DNA binding"/>
    <property type="evidence" value="ECO:0007669"/>
    <property type="project" value="UniProtKB-KW"/>
</dbReference>
<comment type="cofactor">
    <cofactor evidence="1">
        <name>Mg(2+)</name>
        <dbReference type="ChEBI" id="CHEBI:18420"/>
    </cofactor>
</comment>
<evidence type="ECO:0000256" key="2">
    <source>
        <dbReference type="ARBA" id="ARBA00004436"/>
    </source>
</evidence>
<feature type="domain" description="DNA-directed DNA polymerase family A palm" evidence="16">
    <location>
        <begin position="746"/>
        <end position="989"/>
    </location>
</feature>
<organism evidence="17 18">
    <name type="scientific">Oedothorax gibbosus</name>
    <dbReference type="NCBI Taxonomy" id="931172"/>
    <lineage>
        <taxon>Eukaryota</taxon>
        <taxon>Metazoa</taxon>
        <taxon>Ecdysozoa</taxon>
        <taxon>Arthropoda</taxon>
        <taxon>Chelicerata</taxon>
        <taxon>Arachnida</taxon>
        <taxon>Araneae</taxon>
        <taxon>Araneomorphae</taxon>
        <taxon>Entelegynae</taxon>
        <taxon>Araneoidea</taxon>
        <taxon>Linyphiidae</taxon>
        <taxon>Erigoninae</taxon>
        <taxon>Oedothorax</taxon>
    </lineage>
</organism>
<dbReference type="Proteomes" id="UP000827092">
    <property type="component" value="Unassembled WGS sequence"/>
</dbReference>
<comment type="subcellular location">
    <subcellularLocation>
        <location evidence="2">Mitochondrion matrix</location>
        <location evidence="2">Mitochondrion nucleoid</location>
    </subcellularLocation>
</comment>
<keyword evidence="10" id="KW-0239">DNA-directed DNA polymerase</keyword>
<evidence type="ECO:0000256" key="1">
    <source>
        <dbReference type="ARBA" id="ARBA00001946"/>
    </source>
</evidence>
<dbReference type="PANTHER" id="PTHR10267">
    <property type="entry name" value="DNA POLYMERASE SUBUNIT GAMMA-1"/>
    <property type="match status" value="1"/>
</dbReference>
<dbReference type="FunFam" id="1.10.150.20:FF:000024">
    <property type="entry name" value="DNA polymerase gamma, catalytic subunit"/>
    <property type="match status" value="1"/>
</dbReference>